<dbReference type="InterPro" id="IPR036457">
    <property type="entry name" value="PPM-type-like_dom_sf"/>
</dbReference>
<feature type="domain" description="PPM-type phosphatase" evidence="2">
    <location>
        <begin position="12"/>
        <end position="253"/>
    </location>
</feature>
<dbReference type="InterPro" id="IPR001932">
    <property type="entry name" value="PPM-type_phosphatase-like_dom"/>
</dbReference>
<feature type="region of interest" description="Disordered" evidence="1">
    <location>
        <begin position="1"/>
        <end position="26"/>
    </location>
</feature>
<evidence type="ECO:0000313" key="3">
    <source>
        <dbReference type="EMBL" id="TWT41412.1"/>
    </source>
</evidence>
<keyword evidence="4" id="KW-1185">Reference proteome</keyword>
<dbReference type="Proteomes" id="UP000318995">
    <property type="component" value="Unassembled WGS sequence"/>
</dbReference>
<dbReference type="Gene3D" id="3.60.40.10">
    <property type="entry name" value="PPM-type phosphatase domain"/>
    <property type="match status" value="1"/>
</dbReference>
<proteinExistence type="predicted"/>
<protein>
    <recommendedName>
        <fullName evidence="2">PPM-type phosphatase domain-containing protein</fullName>
    </recommendedName>
</protein>
<accession>A0A5C5VV57</accession>
<dbReference type="SMART" id="SM00332">
    <property type="entry name" value="PP2Cc"/>
    <property type="match status" value="1"/>
</dbReference>
<name>A0A5C5VV57_9BACT</name>
<sequence>MTKPDELDRPGQVVVYSSRSPGKPSANEDAAAVIARNSDEGVLIVADGMGGAAAGQRASSLTLDALQQAVCNAGDDVALRTAILNGIESANQAVLEMRIGAATTLAVVEVQGNTIRPYHVGDSAILVVGQRGRIKLLTVSHSPVGMAVEAGVLDDTAAMHHEDRHLVTNAVGTVEMRIEIGPPLQLSTYDTVLLATDGLFDNLSINEVVEVVRKGPLGRALERLADLTHERMAGVEPLQPSKPDDLTMVAFRLVPS</sequence>
<dbReference type="SMART" id="SM00331">
    <property type="entry name" value="PP2C_SIG"/>
    <property type="match status" value="1"/>
</dbReference>
<evidence type="ECO:0000256" key="1">
    <source>
        <dbReference type="SAM" id="MobiDB-lite"/>
    </source>
</evidence>
<organism evidence="3 4">
    <name type="scientific">Botrimarina hoheduenensis</name>
    <dbReference type="NCBI Taxonomy" id="2528000"/>
    <lineage>
        <taxon>Bacteria</taxon>
        <taxon>Pseudomonadati</taxon>
        <taxon>Planctomycetota</taxon>
        <taxon>Planctomycetia</taxon>
        <taxon>Pirellulales</taxon>
        <taxon>Lacipirellulaceae</taxon>
        <taxon>Botrimarina</taxon>
    </lineage>
</organism>
<dbReference type="AlphaFoldDB" id="A0A5C5VV57"/>
<dbReference type="SUPFAM" id="SSF81606">
    <property type="entry name" value="PP2C-like"/>
    <property type="match status" value="1"/>
</dbReference>
<dbReference type="EMBL" id="SJPH01000009">
    <property type="protein sequence ID" value="TWT41412.1"/>
    <property type="molecule type" value="Genomic_DNA"/>
</dbReference>
<reference evidence="3 4" key="1">
    <citation type="submission" date="2019-02" db="EMBL/GenBank/DDBJ databases">
        <title>Deep-cultivation of Planctomycetes and their phenomic and genomic characterization uncovers novel biology.</title>
        <authorList>
            <person name="Wiegand S."/>
            <person name="Jogler M."/>
            <person name="Boedeker C."/>
            <person name="Pinto D."/>
            <person name="Vollmers J."/>
            <person name="Rivas-Marin E."/>
            <person name="Kohn T."/>
            <person name="Peeters S.H."/>
            <person name="Heuer A."/>
            <person name="Rast P."/>
            <person name="Oberbeckmann S."/>
            <person name="Bunk B."/>
            <person name="Jeske O."/>
            <person name="Meyerdierks A."/>
            <person name="Storesund J.E."/>
            <person name="Kallscheuer N."/>
            <person name="Luecker S."/>
            <person name="Lage O.M."/>
            <person name="Pohl T."/>
            <person name="Merkel B.J."/>
            <person name="Hornburger P."/>
            <person name="Mueller R.-W."/>
            <person name="Bruemmer F."/>
            <person name="Labrenz M."/>
            <person name="Spormann A.M."/>
            <person name="Op Den Camp H."/>
            <person name="Overmann J."/>
            <person name="Amann R."/>
            <person name="Jetten M.S.M."/>
            <person name="Mascher T."/>
            <person name="Medema M.H."/>
            <person name="Devos D.P."/>
            <person name="Kaster A.-K."/>
            <person name="Ovreas L."/>
            <person name="Rohde M."/>
            <person name="Galperin M.Y."/>
            <person name="Jogler C."/>
        </authorList>
    </citation>
    <scope>NUCLEOTIDE SEQUENCE [LARGE SCALE GENOMIC DNA]</scope>
    <source>
        <strain evidence="3 4">Pla111</strain>
    </source>
</reference>
<evidence type="ECO:0000313" key="4">
    <source>
        <dbReference type="Proteomes" id="UP000318995"/>
    </source>
</evidence>
<dbReference type="GO" id="GO:0016787">
    <property type="term" value="F:hydrolase activity"/>
    <property type="evidence" value="ECO:0007669"/>
    <property type="project" value="UniProtKB-KW"/>
</dbReference>
<dbReference type="CDD" id="cd00143">
    <property type="entry name" value="PP2Cc"/>
    <property type="match status" value="1"/>
</dbReference>
<evidence type="ECO:0000259" key="2">
    <source>
        <dbReference type="PROSITE" id="PS51746"/>
    </source>
</evidence>
<keyword evidence="3" id="KW-0378">Hydrolase</keyword>
<comment type="caution">
    <text evidence="3">The sequence shown here is derived from an EMBL/GenBank/DDBJ whole genome shotgun (WGS) entry which is preliminary data.</text>
</comment>
<gene>
    <name evidence="3" type="ORF">Pla111_31270</name>
</gene>
<dbReference type="PROSITE" id="PS51746">
    <property type="entry name" value="PPM_2"/>
    <property type="match status" value="1"/>
</dbReference>
<dbReference type="Pfam" id="PF13672">
    <property type="entry name" value="PP2C_2"/>
    <property type="match status" value="1"/>
</dbReference>